<proteinExistence type="inferred from homology"/>
<accession>D8M9Q4</accession>
<evidence type="ECO:0000256" key="9">
    <source>
        <dbReference type="RuleBase" id="RU365048"/>
    </source>
</evidence>
<dbReference type="PANTHER" id="PTHR15588:SF9">
    <property type="entry name" value="U6 SNRNA-ASSOCIATED SM-LIKE PROTEIN LSM8"/>
    <property type="match status" value="1"/>
</dbReference>
<dbReference type="InterPro" id="IPR010920">
    <property type="entry name" value="LSM_dom_sf"/>
</dbReference>
<dbReference type="InterPro" id="IPR001163">
    <property type="entry name" value="Sm_dom_euk/arc"/>
</dbReference>
<dbReference type="SMART" id="SM00651">
    <property type="entry name" value="Sm"/>
    <property type="match status" value="1"/>
</dbReference>
<keyword evidence="8 9" id="KW-0687">Ribonucleoprotein</keyword>
<dbReference type="CDD" id="cd01727">
    <property type="entry name" value="LSm8"/>
    <property type="match status" value="1"/>
</dbReference>
<feature type="domain" description="Sm" evidence="10">
    <location>
        <begin position="1"/>
        <end position="76"/>
    </location>
</feature>
<evidence type="ECO:0000256" key="3">
    <source>
        <dbReference type="ARBA" id="ARBA00022664"/>
    </source>
</evidence>
<evidence type="ECO:0000313" key="12">
    <source>
        <dbReference type="Proteomes" id="UP000008312"/>
    </source>
</evidence>
<dbReference type="Gene3D" id="2.30.30.100">
    <property type="match status" value="1"/>
</dbReference>
<keyword evidence="3 9" id="KW-0507">mRNA processing</keyword>
<evidence type="ECO:0000256" key="6">
    <source>
        <dbReference type="ARBA" id="ARBA00023187"/>
    </source>
</evidence>
<dbReference type="EMBL" id="FN668689">
    <property type="protein sequence ID" value="CBK24793.2"/>
    <property type="molecule type" value="Genomic_DNA"/>
</dbReference>
<evidence type="ECO:0000256" key="2">
    <source>
        <dbReference type="ARBA" id="ARBA00006850"/>
    </source>
</evidence>
<comment type="subcellular location">
    <subcellularLocation>
        <location evidence="1 9">Nucleus</location>
    </subcellularLocation>
</comment>
<dbReference type="FunCoup" id="D8M9Q4">
    <property type="interactions" value="438"/>
</dbReference>
<comment type="similarity">
    <text evidence="2 9">Belongs to the snRNP Sm proteins family.</text>
</comment>
<evidence type="ECO:0000256" key="8">
    <source>
        <dbReference type="ARBA" id="ARBA00023274"/>
    </source>
</evidence>
<dbReference type="GO" id="GO:0000398">
    <property type="term" value="P:mRNA splicing, via spliceosome"/>
    <property type="evidence" value="ECO:0007669"/>
    <property type="project" value="UniProtKB-UniRule"/>
</dbReference>
<dbReference type="GeneID" id="24921506"/>
<dbReference type="GO" id="GO:0071011">
    <property type="term" value="C:precatalytic spliceosome"/>
    <property type="evidence" value="ECO:0007669"/>
    <property type="project" value="TreeGrafter"/>
</dbReference>
<dbReference type="Proteomes" id="UP000008312">
    <property type="component" value="Unassembled WGS sequence"/>
</dbReference>
<sequence>MAEELGKMMNKKVVILTNDGRTFTGMLRGVDQVTNLILEDVEERIFSQTEPMRVEKYDVYLFRGDDTSLIGLYSEEKDGQVNWSEVRADPVGPITHYSCLFKQSILHY</sequence>
<evidence type="ECO:0000256" key="5">
    <source>
        <dbReference type="ARBA" id="ARBA00022884"/>
    </source>
</evidence>
<dbReference type="InterPro" id="IPR034103">
    <property type="entry name" value="Lsm8"/>
</dbReference>
<dbReference type="InParanoid" id="D8M9Q4"/>
<evidence type="ECO:0000256" key="1">
    <source>
        <dbReference type="ARBA" id="ARBA00004123"/>
    </source>
</evidence>
<dbReference type="InterPro" id="IPR044642">
    <property type="entry name" value="PTHR15588"/>
</dbReference>
<comment type="subunit">
    <text evidence="9">LSm subunits form a heteromer with a doughnut shape.</text>
</comment>
<dbReference type="AlphaFoldDB" id="D8M9Q4"/>
<dbReference type="GO" id="GO:0005688">
    <property type="term" value="C:U6 snRNP"/>
    <property type="evidence" value="ECO:0007669"/>
    <property type="project" value="UniProtKB-UniRule"/>
</dbReference>
<dbReference type="PROSITE" id="PS52002">
    <property type="entry name" value="SM"/>
    <property type="match status" value="1"/>
</dbReference>
<organism evidence="11">
    <name type="scientific">Blastocystis hominis</name>
    <dbReference type="NCBI Taxonomy" id="12968"/>
    <lineage>
        <taxon>Eukaryota</taxon>
        <taxon>Sar</taxon>
        <taxon>Stramenopiles</taxon>
        <taxon>Bigyra</taxon>
        <taxon>Opalozoa</taxon>
        <taxon>Opalinata</taxon>
        <taxon>Blastocystidae</taxon>
        <taxon>Blastocystis</taxon>
    </lineage>
</organism>
<dbReference type="GO" id="GO:0003729">
    <property type="term" value="F:mRNA binding"/>
    <property type="evidence" value="ECO:0007669"/>
    <property type="project" value="TreeGrafter"/>
</dbReference>
<dbReference type="SUPFAM" id="SSF50182">
    <property type="entry name" value="Sm-like ribonucleoproteins"/>
    <property type="match status" value="1"/>
</dbReference>
<keyword evidence="7 9" id="KW-0539">Nucleus</keyword>
<evidence type="ECO:0000256" key="4">
    <source>
        <dbReference type="ARBA" id="ARBA00022728"/>
    </source>
</evidence>
<protein>
    <recommendedName>
        <fullName evidence="9">U6 snRNA-associated Sm-like protein LSm8</fullName>
    </recommendedName>
</protein>
<reference evidence="11" key="1">
    <citation type="submission" date="2010-02" db="EMBL/GenBank/DDBJ databases">
        <title>Sequencing and annotation of the Blastocystis hominis genome.</title>
        <authorList>
            <person name="Wincker P."/>
        </authorList>
    </citation>
    <scope>NUCLEOTIDE SEQUENCE</scope>
    <source>
        <strain evidence="11">Singapore isolate B</strain>
    </source>
</reference>
<dbReference type="RefSeq" id="XP_012898841.1">
    <property type="nucleotide sequence ID" value="XM_013043387.1"/>
</dbReference>
<dbReference type="Pfam" id="PF01423">
    <property type="entry name" value="LSM"/>
    <property type="match status" value="1"/>
</dbReference>
<keyword evidence="12" id="KW-1185">Reference proteome</keyword>
<keyword evidence="4 9" id="KW-0747">Spliceosome</keyword>
<dbReference type="GO" id="GO:0046540">
    <property type="term" value="C:U4/U6 x U5 tri-snRNP complex"/>
    <property type="evidence" value="ECO:0007669"/>
    <property type="project" value="UniProtKB-UniRule"/>
</dbReference>
<gene>
    <name evidence="9" type="primary">LSM8</name>
    <name evidence="11" type="ORF">GSBLH_T00004481001</name>
</gene>
<dbReference type="OrthoDB" id="10263346at2759"/>
<name>D8M9Q4_BLAHO</name>
<evidence type="ECO:0000313" key="11">
    <source>
        <dbReference type="EMBL" id="CBK24793.2"/>
    </source>
</evidence>
<comment type="function">
    <text evidence="9">Plays role in pre-mRNA splicing as component of the U4/U6-U5 tri-snRNP complex that is involved in spliceosome assembly, and as component of the precatalytic spliceosome (spliceosome B complex). The heptameric LSM2-8 complex binds specifically to the 3'-terminal U-tract of U6 snRNA.</text>
</comment>
<evidence type="ECO:0000259" key="10">
    <source>
        <dbReference type="PROSITE" id="PS52002"/>
    </source>
</evidence>
<evidence type="ECO:0000256" key="7">
    <source>
        <dbReference type="ARBA" id="ARBA00023242"/>
    </source>
</evidence>
<dbReference type="InterPro" id="IPR047575">
    <property type="entry name" value="Sm"/>
</dbReference>
<keyword evidence="6 9" id="KW-0508">mRNA splicing</keyword>
<dbReference type="PANTHER" id="PTHR15588">
    <property type="entry name" value="LSM1"/>
    <property type="match status" value="1"/>
</dbReference>
<dbReference type="OMA" id="AACDQTT"/>
<keyword evidence="5 9" id="KW-0694">RNA-binding</keyword>